<dbReference type="InterPro" id="IPR023430">
    <property type="entry name" value="Pept_HybD-like_dom_sf"/>
</dbReference>
<dbReference type="CDD" id="cd00518">
    <property type="entry name" value="H2MP"/>
    <property type="match status" value="1"/>
</dbReference>
<proteinExistence type="inferred from homology"/>
<evidence type="ECO:0000256" key="3">
    <source>
        <dbReference type="ARBA" id="ARBA00022750"/>
    </source>
</evidence>
<evidence type="ECO:0000256" key="1">
    <source>
        <dbReference type="ARBA" id="ARBA00006814"/>
    </source>
</evidence>
<dbReference type="PRINTS" id="PR00446">
    <property type="entry name" value="HYDRGNUPTAKE"/>
</dbReference>
<sequence length="150" mass="15643">MNTLILALGNPLRGDDGIGAAVLEALPNLPPDVTLLDGGTPGLDLVLRLQRHDRVIILDAADMGESPGVWRCLTPESVRGLDPQLRGNLHAAGLAEALTLGEALGILPPEILILGIQPAAIDWSPGLSPAVARVIPEVCEAVLRLLRPTG</sequence>
<evidence type="ECO:0000256" key="2">
    <source>
        <dbReference type="ARBA" id="ARBA00022670"/>
    </source>
</evidence>
<keyword evidence="4" id="KW-0378">Hydrolase</keyword>
<organism evidence="5 6">
    <name type="scientific">Allochromatium humboldtianum</name>
    <dbReference type="NCBI Taxonomy" id="504901"/>
    <lineage>
        <taxon>Bacteria</taxon>
        <taxon>Pseudomonadati</taxon>
        <taxon>Pseudomonadota</taxon>
        <taxon>Gammaproteobacteria</taxon>
        <taxon>Chromatiales</taxon>
        <taxon>Chromatiaceae</taxon>
        <taxon>Allochromatium</taxon>
    </lineage>
</organism>
<dbReference type="EMBL" id="JABZEO010000001">
    <property type="protein sequence ID" value="NVZ07916.1"/>
    <property type="molecule type" value="Genomic_DNA"/>
</dbReference>
<dbReference type="PANTHER" id="PTHR30302:SF1">
    <property type="entry name" value="HYDROGENASE 2 MATURATION PROTEASE"/>
    <property type="match status" value="1"/>
</dbReference>
<dbReference type="Gene3D" id="3.40.50.1450">
    <property type="entry name" value="HybD-like"/>
    <property type="match status" value="1"/>
</dbReference>
<dbReference type="Pfam" id="PF01750">
    <property type="entry name" value="HycI"/>
    <property type="match status" value="1"/>
</dbReference>
<dbReference type="PANTHER" id="PTHR30302">
    <property type="entry name" value="HYDROGENASE 1 MATURATION PROTEASE"/>
    <property type="match status" value="1"/>
</dbReference>
<reference evidence="5 6" key="1">
    <citation type="submission" date="2020-06" db="EMBL/GenBank/DDBJ databases">
        <title>Whole-genome sequence of Allochromatium humboldtianum DSM 21881, type strain.</title>
        <authorList>
            <person name="Kyndt J.A."/>
            <person name="Meyer T.E."/>
        </authorList>
    </citation>
    <scope>NUCLEOTIDE SEQUENCE [LARGE SCALE GENOMIC DNA]</scope>
    <source>
        <strain evidence="5 6">DSM 21881</strain>
    </source>
</reference>
<evidence type="ECO:0000313" key="5">
    <source>
        <dbReference type="EMBL" id="NVZ07916.1"/>
    </source>
</evidence>
<evidence type="ECO:0000256" key="4">
    <source>
        <dbReference type="ARBA" id="ARBA00022801"/>
    </source>
</evidence>
<dbReference type="InterPro" id="IPR000671">
    <property type="entry name" value="Peptidase_A31"/>
</dbReference>
<evidence type="ECO:0000313" key="6">
    <source>
        <dbReference type="Proteomes" id="UP000592294"/>
    </source>
</evidence>
<dbReference type="GO" id="GO:0008047">
    <property type="term" value="F:enzyme activator activity"/>
    <property type="evidence" value="ECO:0007669"/>
    <property type="project" value="InterPro"/>
</dbReference>
<name>A0A850R6A3_9GAMM</name>
<comment type="similarity">
    <text evidence="1">Belongs to the peptidase A31 family.</text>
</comment>
<gene>
    <name evidence="5" type="ORF">HW932_01400</name>
</gene>
<dbReference type="AlphaFoldDB" id="A0A850R6A3"/>
<keyword evidence="3" id="KW-0064">Aspartyl protease</keyword>
<dbReference type="SUPFAM" id="SSF53163">
    <property type="entry name" value="HybD-like"/>
    <property type="match status" value="1"/>
</dbReference>
<dbReference type="RefSeq" id="WP_176974712.1">
    <property type="nucleotide sequence ID" value="NZ_JABZEO010000001.1"/>
</dbReference>
<keyword evidence="2 5" id="KW-0645">Protease</keyword>
<protein>
    <submittedName>
        <fullName evidence="5">Hydrogenase maturation protease</fullName>
    </submittedName>
</protein>
<dbReference type="GO" id="GO:0016485">
    <property type="term" value="P:protein processing"/>
    <property type="evidence" value="ECO:0007669"/>
    <property type="project" value="TreeGrafter"/>
</dbReference>
<keyword evidence="6" id="KW-1185">Reference proteome</keyword>
<dbReference type="NCBIfam" id="TIGR00072">
    <property type="entry name" value="hydrog_prot"/>
    <property type="match status" value="1"/>
</dbReference>
<dbReference type="Proteomes" id="UP000592294">
    <property type="component" value="Unassembled WGS sequence"/>
</dbReference>
<dbReference type="GO" id="GO:0004190">
    <property type="term" value="F:aspartic-type endopeptidase activity"/>
    <property type="evidence" value="ECO:0007669"/>
    <property type="project" value="UniProtKB-KW"/>
</dbReference>
<comment type="caution">
    <text evidence="5">The sequence shown here is derived from an EMBL/GenBank/DDBJ whole genome shotgun (WGS) entry which is preliminary data.</text>
</comment>
<accession>A0A850R6A3</accession>